<dbReference type="RefSeq" id="WP_202778195.1">
    <property type="nucleotide sequence ID" value="NZ_CP065425.1"/>
</dbReference>
<dbReference type="InterPro" id="IPR050925">
    <property type="entry name" value="Rhomboid_protease_S54"/>
</dbReference>
<evidence type="ECO:0000313" key="10">
    <source>
        <dbReference type="Proteomes" id="UP000595691"/>
    </source>
</evidence>
<dbReference type="InterPro" id="IPR035952">
    <property type="entry name" value="Rhomboid-like_sf"/>
</dbReference>
<proteinExistence type="inferred from homology"/>
<evidence type="ECO:0000256" key="4">
    <source>
        <dbReference type="ARBA" id="ARBA00022801"/>
    </source>
</evidence>
<evidence type="ECO:0000256" key="3">
    <source>
        <dbReference type="ARBA" id="ARBA00022692"/>
    </source>
</evidence>
<dbReference type="PANTHER" id="PTHR43731:SF14">
    <property type="entry name" value="PRESENILIN-ASSOCIATED RHOMBOID-LIKE PROTEIN, MITOCHONDRIAL"/>
    <property type="match status" value="1"/>
</dbReference>
<accession>A0ABX7E091</accession>
<protein>
    <submittedName>
        <fullName evidence="9">Rhomboid family intramembrane serine protease</fullName>
    </submittedName>
</protein>
<dbReference type="Proteomes" id="UP000595691">
    <property type="component" value="Chromosome"/>
</dbReference>
<evidence type="ECO:0000256" key="7">
    <source>
        <dbReference type="SAM" id="Phobius"/>
    </source>
</evidence>
<feature type="transmembrane region" description="Helical" evidence="7">
    <location>
        <begin position="174"/>
        <end position="194"/>
    </location>
</feature>
<feature type="transmembrane region" description="Helical" evidence="7">
    <location>
        <begin position="65"/>
        <end position="84"/>
    </location>
</feature>
<feature type="transmembrane region" description="Helical" evidence="7">
    <location>
        <begin position="96"/>
        <end position="116"/>
    </location>
</feature>
<evidence type="ECO:0000313" key="9">
    <source>
        <dbReference type="EMBL" id="QQZ09166.1"/>
    </source>
</evidence>
<evidence type="ECO:0000256" key="6">
    <source>
        <dbReference type="ARBA" id="ARBA00023136"/>
    </source>
</evidence>
<dbReference type="GO" id="GO:0006508">
    <property type="term" value="P:proteolysis"/>
    <property type="evidence" value="ECO:0007669"/>
    <property type="project" value="UniProtKB-KW"/>
</dbReference>
<evidence type="ECO:0000256" key="2">
    <source>
        <dbReference type="ARBA" id="ARBA00009045"/>
    </source>
</evidence>
<dbReference type="Pfam" id="PF01694">
    <property type="entry name" value="Rhomboid"/>
    <property type="match status" value="1"/>
</dbReference>
<keyword evidence="4" id="KW-0378">Hydrolase</keyword>
<dbReference type="SUPFAM" id="SSF144091">
    <property type="entry name" value="Rhomboid-like"/>
    <property type="match status" value="1"/>
</dbReference>
<dbReference type="GO" id="GO:0008233">
    <property type="term" value="F:peptidase activity"/>
    <property type="evidence" value="ECO:0007669"/>
    <property type="project" value="UniProtKB-KW"/>
</dbReference>
<keyword evidence="10" id="KW-1185">Reference proteome</keyword>
<gene>
    <name evidence="9" type="ORF">I5776_19720</name>
</gene>
<dbReference type="Gene3D" id="1.20.1540.10">
    <property type="entry name" value="Rhomboid-like"/>
    <property type="match status" value="1"/>
</dbReference>
<name>A0ABX7E091_9BACI</name>
<organism evidence="9 10">
    <name type="scientific">Heyndrickxia vini</name>
    <dbReference type="NCBI Taxonomy" id="1476025"/>
    <lineage>
        <taxon>Bacteria</taxon>
        <taxon>Bacillati</taxon>
        <taxon>Bacillota</taxon>
        <taxon>Bacilli</taxon>
        <taxon>Bacillales</taxon>
        <taxon>Bacillaceae</taxon>
        <taxon>Heyndrickxia</taxon>
    </lineage>
</organism>
<reference evidence="9 10" key="1">
    <citation type="submission" date="2020-11" db="EMBL/GenBank/DDBJ databases">
        <title>Taxonomic evaluation of the Bacillus sporothermodurans group of bacteria based on whole genome sequences.</title>
        <authorList>
            <person name="Fiedler G."/>
            <person name="Herbstmann A.-D."/>
            <person name="Doll E."/>
            <person name="Wenning M."/>
            <person name="Brinks E."/>
            <person name="Kabisch J."/>
            <person name="Breitenwieser F."/>
            <person name="Lappann M."/>
            <person name="Boehnlein C."/>
            <person name="Franz C."/>
        </authorList>
    </citation>
    <scope>NUCLEOTIDE SEQUENCE [LARGE SCALE GENOMIC DNA]</scope>
    <source>
        <strain evidence="9 10">JCM 19841</strain>
    </source>
</reference>
<keyword evidence="6 7" id="KW-0472">Membrane</keyword>
<dbReference type="EMBL" id="CP065425">
    <property type="protein sequence ID" value="QQZ09166.1"/>
    <property type="molecule type" value="Genomic_DNA"/>
</dbReference>
<evidence type="ECO:0000259" key="8">
    <source>
        <dbReference type="Pfam" id="PF01694"/>
    </source>
</evidence>
<feature type="transmembrane region" description="Helical" evidence="7">
    <location>
        <begin position="15"/>
        <end position="34"/>
    </location>
</feature>
<keyword evidence="3 7" id="KW-0812">Transmembrane</keyword>
<feature type="domain" description="Peptidase S54 rhomboid" evidence="8">
    <location>
        <begin position="56"/>
        <end position="192"/>
    </location>
</feature>
<comment type="subcellular location">
    <subcellularLocation>
        <location evidence="1">Membrane</location>
        <topology evidence="1">Multi-pass membrane protein</topology>
    </subcellularLocation>
</comment>
<comment type="similarity">
    <text evidence="2">Belongs to the peptidase S54 family.</text>
</comment>
<sequence>MFIRNEGFFQYIKSYPIISMIILLQVLLFIMNFIPFVPHKYIFQCLSGVNLYIADGQYWRLITPIFVHASFTHLLFNSFSLLIFGPFLERLVGKMMFCALYLICGVLGNIATFFLLPLTYSHVGASGAIFGLFGIYLAMFVLKKHVLTMSIKQVIIPIVVIALIMTFLEPNVNIISHIFGILSGYLIGIIYFTTRKKGIY</sequence>
<feature type="transmembrane region" description="Helical" evidence="7">
    <location>
        <begin position="122"/>
        <end position="142"/>
    </location>
</feature>
<keyword evidence="5 7" id="KW-1133">Transmembrane helix</keyword>
<evidence type="ECO:0000256" key="1">
    <source>
        <dbReference type="ARBA" id="ARBA00004141"/>
    </source>
</evidence>
<keyword evidence="9" id="KW-0645">Protease</keyword>
<dbReference type="InterPro" id="IPR022764">
    <property type="entry name" value="Peptidase_S54_rhomboid_dom"/>
</dbReference>
<dbReference type="PANTHER" id="PTHR43731">
    <property type="entry name" value="RHOMBOID PROTEASE"/>
    <property type="match status" value="1"/>
</dbReference>
<evidence type="ECO:0000256" key="5">
    <source>
        <dbReference type="ARBA" id="ARBA00022989"/>
    </source>
</evidence>
<feature type="transmembrane region" description="Helical" evidence="7">
    <location>
        <begin position="149"/>
        <end position="168"/>
    </location>
</feature>